<gene>
    <name evidence="13" type="ORF">BDZ90DRAFT_232770</name>
</gene>
<dbReference type="SUPFAM" id="SSF52540">
    <property type="entry name" value="P-loop containing nucleoside triphosphate hydrolases"/>
    <property type="match status" value="2"/>
</dbReference>
<feature type="domain" description="ABC transmembrane type-1" evidence="12">
    <location>
        <begin position="966"/>
        <end position="1241"/>
    </location>
</feature>
<organism evidence="13 14">
    <name type="scientific">Jaminaea rosea</name>
    <dbReference type="NCBI Taxonomy" id="1569628"/>
    <lineage>
        <taxon>Eukaryota</taxon>
        <taxon>Fungi</taxon>
        <taxon>Dikarya</taxon>
        <taxon>Basidiomycota</taxon>
        <taxon>Ustilaginomycotina</taxon>
        <taxon>Exobasidiomycetes</taxon>
        <taxon>Microstromatales</taxon>
        <taxon>Microstromatales incertae sedis</taxon>
        <taxon>Jaminaea</taxon>
    </lineage>
</organism>
<dbReference type="GO" id="GO:0016020">
    <property type="term" value="C:membrane"/>
    <property type="evidence" value="ECO:0007669"/>
    <property type="project" value="UniProtKB-SubCell"/>
</dbReference>
<keyword evidence="4 10" id="KW-0812">Transmembrane</keyword>
<feature type="compositionally biased region" description="Low complexity" evidence="9">
    <location>
        <begin position="645"/>
        <end position="654"/>
    </location>
</feature>
<comment type="similarity">
    <text evidence="2">Belongs to the ABC transporter superfamily. ABCC family. Conjugate transporter (TC 3.A.1.208) subfamily.</text>
</comment>
<dbReference type="GO" id="GO:0005524">
    <property type="term" value="F:ATP binding"/>
    <property type="evidence" value="ECO:0007669"/>
    <property type="project" value="UniProtKB-KW"/>
</dbReference>
<proteinExistence type="inferred from homology"/>
<dbReference type="CDD" id="cd18606">
    <property type="entry name" value="ABC_6TM_YOR1_D2_like"/>
    <property type="match status" value="1"/>
</dbReference>
<dbReference type="STRING" id="1569628.A0A316UPK6"/>
<dbReference type="InterPro" id="IPR036640">
    <property type="entry name" value="ABC1_TM_sf"/>
</dbReference>
<feature type="domain" description="ABC transporter" evidence="11">
    <location>
        <begin position="667"/>
        <end position="893"/>
    </location>
</feature>
<feature type="transmembrane region" description="Helical" evidence="10">
    <location>
        <begin position="391"/>
        <end position="411"/>
    </location>
</feature>
<dbReference type="PROSITE" id="PS50893">
    <property type="entry name" value="ABC_TRANSPORTER_2"/>
    <property type="match status" value="2"/>
</dbReference>
<dbReference type="GO" id="GO:0016887">
    <property type="term" value="F:ATP hydrolysis activity"/>
    <property type="evidence" value="ECO:0007669"/>
    <property type="project" value="InterPro"/>
</dbReference>
<keyword evidence="7 10" id="KW-1133">Transmembrane helix</keyword>
<dbReference type="InterPro" id="IPR011527">
    <property type="entry name" value="ABC1_TM_dom"/>
</dbReference>
<reference evidence="13 14" key="1">
    <citation type="journal article" date="2018" name="Mol. Biol. Evol.">
        <title>Broad Genomic Sampling Reveals a Smut Pathogenic Ancestry of the Fungal Clade Ustilaginomycotina.</title>
        <authorList>
            <person name="Kijpornyongpan T."/>
            <person name="Mondo S.J."/>
            <person name="Barry K."/>
            <person name="Sandor L."/>
            <person name="Lee J."/>
            <person name="Lipzen A."/>
            <person name="Pangilinan J."/>
            <person name="LaButti K."/>
            <person name="Hainaut M."/>
            <person name="Henrissat B."/>
            <person name="Grigoriev I.V."/>
            <person name="Spatafora J.W."/>
            <person name="Aime M.C."/>
        </authorList>
    </citation>
    <scope>NUCLEOTIDE SEQUENCE [LARGE SCALE GENOMIC DNA]</scope>
    <source>
        <strain evidence="13 14">MCA 5214</strain>
    </source>
</reference>
<dbReference type="Gene3D" id="3.40.50.300">
    <property type="entry name" value="P-loop containing nucleotide triphosphate hydrolases"/>
    <property type="match status" value="2"/>
</dbReference>
<dbReference type="EMBL" id="KZ819669">
    <property type="protein sequence ID" value="PWN27227.1"/>
    <property type="molecule type" value="Genomic_DNA"/>
</dbReference>
<feature type="transmembrane region" description="Helical" evidence="10">
    <location>
        <begin position="1185"/>
        <end position="1205"/>
    </location>
</feature>
<evidence type="ECO:0000313" key="14">
    <source>
        <dbReference type="Proteomes" id="UP000245884"/>
    </source>
</evidence>
<feature type="transmembrane region" description="Helical" evidence="10">
    <location>
        <begin position="1100"/>
        <end position="1119"/>
    </location>
</feature>
<dbReference type="CDD" id="cd18597">
    <property type="entry name" value="ABC_6TM_YOR1_D1_like"/>
    <property type="match status" value="1"/>
</dbReference>
<dbReference type="OrthoDB" id="6500128at2759"/>
<dbReference type="GO" id="GO:0140359">
    <property type="term" value="F:ABC-type transporter activity"/>
    <property type="evidence" value="ECO:0007669"/>
    <property type="project" value="InterPro"/>
</dbReference>
<dbReference type="PROSITE" id="PS00211">
    <property type="entry name" value="ABC_TRANSPORTER_1"/>
    <property type="match status" value="2"/>
</dbReference>
<evidence type="ECO:0000256" key="7">
    <source>
        <dbReference type="ARBA" id="ARBA00022989"/>
    </source>
</evidence>
<keyword evidence="6" id="KW-0067">ATP-binding</keyword>
<dbReference type="GeneID" id="37028202"/>
<keyword evidence="5" id="KW-0547">Nucleotide-binding</keyword>
<dbReference type="PANTHER" id="PTHR24223">
    <property type="entry name" value="ATP-BINDING CASSETTE SUB-FAMILY C"/>
    <property type="match status" value="1"/>
</dbReference>
<dbReference type="SUPFAM" id="SSF90123">
    <property type="entry name" value="ABC transporter transmembrane region"/>
    <property type="match status" value="2"/>
</dbReference>
<evidence type="ECO:0000256" key="8">
    <source>
        <dbReference type="ARBA" id="ARBA00023136"/>
    </source>
</evidence>
<dbReference type="CDD" id="cd03250">
    <property type="entry name" value="ABCC_MRP_domain1"/>
    <property type="match status" value="1"/>
</dbReference>
<feature type="compositionally biased region" description="Basic and acidic residues" evidence="9">
    <location>
        <begin position="915"/>
        <end position="931"/>
    </location>
</feature>
<evidence type="ECO:0000256" key="2">
    <source>
        <dbReference type="ARBA" id="ARBA00009726"/>
    </source>
</evidence>
<feature type="transmembrane region" description="Helical" evidence="10">
    <location>
        <begin position="315"/>
        <end position="332"/>
    </location>
</feature>
<feature type="region of interest" description="Disordered" evidence="9">
    <location>
        <begin position="897"/>
        <end position="941"/>
    </location>
</feature>
<feature type="region of interest" description="Disordered" evidence="9">
    <location>
        <begin position="606"/>
        <end position="656"/>
    </location>
</feature>
<feature type="compositionally biased region" description="Low complexity" evidence="9">
    <location>
        <begin position="8"/>
        <end position="30"/>
    </location>
</feature>
<dbReference type="Pfam" id="PF00664">
    <property type="entry name" value="ABC_membrane"/>
    <property type="match status" value="2"/>
</dbReference>
<evidence type="ECO:0000313" key="13">
    <source>
        <dbReference type="EMBL" id="PWN27227.1"/>
    </source>
</evidence>
<feature type="transmembrane region" description="Helical" evidence="10">
    <location>
        <begin position="1004"/>
        <end position="1029"/>
    </location>
</feature>
<evidence type="ECO:0000256" key="1">
    <source>
        <dbReference type="ARBA" id="ARBA00004141"/>
    </source>
</evidence>
<evidence type="ECO:0000256" key="6">
    <source>
        <dbReference type="ARBA" id="ARBA00022840"/>
    </source>
</evidence>
<dbReference type="FunFam" id="1.20.1560.10:FF:000010">
    <property type="entry name" value="Multidrug resistance-associated ABC transporter"/>
    <property type="match status" value="1"/>
</dbReference>
<dbReference type="InterPro" id="IPR027417">
    <property type="entry name" value="P-loop_NTPase"/>
</dbReference>
<feature type="transmembrane region" description="Helical" evidence="10">
    <location>
        <begin position="499"/>
        <end position="520"/>
    </location>
</feature>
<dbReference type="InterPro" id="IPR017871">
    <property type="entry name" value="ABC_transporter-like_CS"/>
</dbReference>
<evidence type="ECO:0000256" key="5">
    <source>
        <dbReference type="ARBA" id="ARBA00022741"/>
    </source>
</evidence>
<feature type="region of interest" description="Disordered" evidence="9">
    <location>
        <begin position="1395"/>
        <end position="1425"/>
    </location>
</feature>
<feature type="compositionally biased region" description="Basic and acidic residues" evidence="9">
    <location>
        <begin position="608"/>
        <end position="619"/>
    </location>
</feature>
<feature type="compositionally biased region" description="Basic and acidic residues" evidence="9">
    <location>
        <begin position="1412"/>
        <end position="1425"/>
    </location>
</feature>
<keyword evidence="3" id="KW-0813">Transport</keyword>
<dbReference type="SMART" id="SM00382">
    <property type="entry name" value="AAA"/>
    <property type="match status" value="2"/>
</dbReference>
<feature type="transmembrane region" description="Helical" evidence="10">
    <location>
        <begin position="418"/>
        <end position="440"/>
    </location>
</feature>
<keyword evidence="8 10" id="KW-0472">Membrane</keyword>
<accession>A0A316UPK6</accession>
<feature type="compositionally biased region" description="Basic and acidic residues" evidence="9">
    <location>
        <begin position="630"/>
        <end position="644"/>
    </location>
</feature>
<dbReference type="PROSITE" id="PS50929">
    <property type="entry name" value="ABC_TM1F"/>
    <property type="match status" value="2"/>
</dbReference>
<dbReference type="InterPro" id="IPR003439">
    <property type="entry name" value="ABC_transporter-like_ATP-bd"/>
</dbReference>
<dbReference type="Gene3D" id="1.20.1560.10">
    <property type="entry name" value="ABC transporter type 1, transmembrane domain"/>
    <property type="match status" value="2"/>
</dbReference>
<feature type="domain" description="ABC transporter" evidence="11">
    <location>
        <begin position="1278"/>
        <end position="1545"/>
    </location>
</feature>
<dbReference type="CDD" id="cd03244">
    <property type="entry name" value="ABCC_MRP_domain2"/>
    <property type="match status" value="1"/>
</dbReference>
<dbReference type="Pfam" id="PF00005">
    <property type="entry name" value="ABC_tran"/>
    <property type="match status" value="2"/>
</dbReference>
<dbReference type="InterPro" id="IPR050173">
    <property type="entry name" value="ABC_transporter_C-like"/>
</dbReference>
<name>A0A316UPK6_9BASI</name>
<evidence type="ECO:0000259" key="11">
    <source>
        <dbReference type="PROSITE" id="PS50893"/>
    </source>
</evidence>
<dbReference type="FunFam" id="3.40.50.300:FF:000997">
    <property type="entry name" value="Multidrug resistance-associated protein 1"/>
    <property type="match status" value="1"/>
</dbReference>
<evidence type="ECO:0000256" key="10">
    <source>
        <dbReference type="SAM" id="Phobius"/>
    </source>
</evidence>
<feature type="region of interest" description="Disordered" evidence="9">
    <location>
        <begin position="203"/>
        <end position="244"/>
    </location>
</feature>
<feature type="compositionally biased region" description="Acidic residues" evidence="9">
    <location>
        <begin position="899"/>
        <end position="914"/>
    </location>
</feature>
<protein>
    <submittedName>
        <fullName evidence="13">Uncharacterized protein</fullName>
    </submittedName>
</protein>
<comment type="subcellular location">
    <subcellularLocation>
        <location evidence="1">Membrane</location>
        <topology evidence="1">Multi-pass membrane protein</topology>
    </subcellularLocation>
</comment>
<evidence type="ECO:0000256" key="4">
    <source>
        <dbReference type="ARBA" id="ARBA00022692"/>
    </source>
</evidence>
<dbReference type="InterPro" id="IPR003593">
    <property type="entry name" value="AAA+_ATPase"/>
</dbReference>
<sequence>MAVLEETSTSSSRASSSSRRAAAARCSPASETSDEEKRQVAKTPSSDEETKDEEEGFKYNPGERRKAELKLRQHAWQFWRWKEPPPPPPLSMDDAKVTPMANANIFSQLAFQWATPIMVLGWRRALEATDLNKLPSQRESDHMSALLLEEWDRQSAEVAEFNRKLESGESRISLARKARWAINIGLKKATGRKLEAGATLAEREAIWRRPPPPGALAPPVPKKKGPNKGKSAPPAPPRPPNYSGHKRASVAWALHKQLKWLVWSSVAVKALGDISQVTSPLVVKQIIKFGQERYAAAHMPAAAYEQAFGGSPPPLGHGIGYAFLLFFMQWFASIFTHQFFYRAMSVGVYSRSALIAAIFKRATKMSAKDRSPGKLLNHASTDVSRIDFASAWSFMIFTTPIQLGICLGLLIGQIGPSALAGFALLIISFPFQGFIMKIMFAARGGSMVFTDQRSKLINELLGGMRIVKSFGFEVNFLKRLDFIRRKELQGIRKILTLRSFVNAVSFSLPTLAAVIAFLIYSALGHDLNPANIFTALTLFQLLRMPLMFLPLSLSAGTDAYNAFLRLQGVFEAPQMKDTSELDPDAADAVQIVDATFQWFEVTKSDTMGGKKSDGAETPRLKGRKRMLMRKKAEASKIDAADQAKAEQAAGSAGDQSEATANLAQVGPKITDAGAPAAAAEQEPFALRHLDLSIARSQLCAVVGPVGSGKSSLLAACLGEMPQKEGRIIWGTKSIGYVPQQAWIQAASLRDNILFGRTFEQERYWRCIRLAELEGDLAALPQGDLTGIGERGITLSGGQKQRVSIARALYLDPDIYLFDDILSALDAHVGKSIFQNAILGLKARGKTVLLVTHALHHLHDVDRIITMEDGQIAESGTYKELKGREDGAFARLMEEFGGTAEEEDEEKKEEEEGGIEDAKHDDKEDAKRKKEAGSGIMTQEQRNTGSVSGKVYKDYIRAGRGSFMLPLIIITICIVQVITVLNSYWLVWWQEEYFGVGRQGLYMGVYAGLGVAQAVFLFFSGFFTSMLSFWACANLHNDAMTGIIFAKMSFFDTTPVGRIMNVLTKDIDVADNQIADAFRMALNTIGQVLGSIILITVLTHYFVVAVAVVCIGYYFGALFYRSSARELKRLDAILRSSLYAHFSESLTGLTVIRAYNEVQTFTRENMKRNDEENRAYFMTIINQRWLGVRLDLLGAILTFVVALLVVCADTISPGNVGVALSYVVTTTQSFSWMTRQIAEVENDMNSIERLTYYTKSLDQEAEQEVPNKVGPSWPERGEIDISNMALRYRTGLPLVLHDVNLKVHAGEKVGIVGRTGAGKSSLLTGLLRLVELERGSVHIDGVDISKMGLAELRRKVAVLPQDPLIFSGTLRSNLDPFGEYDDARLNDALKRAYLIDADAEETPPRPATPASGLDEKAGDDKAGDDKAVAATRQQRFSLDTPVEEEGANLSLGQRSLVSLARALVKDSQIILLDEATASVDVKTDARIQETIRTEFASRTLLCIAHRLRTIISYDRIAVFDAGRVVEFASPLSLFDRPDGIFRDMCLKASITREEMVAAVRT</sequence>
<dbReference type="PANTHER" id="PTHR24223:SF456">
    <property type="entry name" value="MULTIDRUG RESISTANCE-ASSOCIATED PROTEIN LETHAL(2)03659"/>
    <property type="match status" value="1"/>
</dbReference>
<keyword evidence="14" id="KW-1185">Reference proteome</keyword>
<feature type="compositionally biased region" description="Acidic residues" evidence="9">
    <location>
        <begin position="46"/>
        <end position="55"/>
    </location>
</feature>
<evidence type="ECO:0000256" key="3">
    <source>
        <dbReference type="ARBA" id="ARBA00022448"/>
    </source>
</evidence>
<feature type="region of interest" description="Disordered" evidence="9">
    <location>
        <begin position="1"/>
        <end position="64"/>
    </location>
</feature>
<feature type="transmembrane region" description="Helical" evidence="10">
    <location>
        <begin position="962"/>
        <end position="984"/>
    </location>
</feature>
<evidence type="ECO:0000259" key="12">
    <source>
        <dbReference type="PROSITE" id="PS50929"/>
    </source>
</evidence>
<feature type="compositionally biased region" description="Basic residues" evidence="9">
    <location>
        <begin position="620"/>
        <end position="629"/>
    </location>
</feature>
<feature type="compositionally biased region" description="Pro residues" evidence="9">
    <location>
        <begin position="209"/>
        <end position="220"/>
    </location>
</feature>
<dbReference type="FunFam" id="3.40.50.300:FF:000565">
    <property type="entry name" value="ABC bile acid transporter"/>
    <property type="match status" value="1"/>
</dbReference>
<feature type="domain" description="ABC transmembrane type-1" evidence="12">
    <location>
        <begin position="270"/>
        <end position="558"/>
    </location>
</feature>
<dbReference type="Proteomes" id="UP000245884">
    <property type="component" value="Unassembled WGS sequence"/>
</dbReference>
<dbReference type="RefSeq" id="XP_025361839.1">
    <property type="nucleotide sequence ID" value="XM_025506379.1"/>
</dbReference>
<evidence type="ECO:0000256" key="9">
    <source>
        <dbReference type="SAM" id="MobiDB-lite"/>
    </source>
</evidence>